<evidence type="ECO:0000313" key="6">
    <source>
        <dbReference type="Proteomes" id="UP000199598"/>
    </source>
</evidence>
<keyword evidence="1" id="KW-0805">Transcription regulation</keyword>
<dbReference type="InterPro" id="IPR051081">
    <property type="entry name" value="HTH_MetalResp_TranReg"/>
</dbReference>
<keyword evidence="3" id="KW-0804">Transcription</keyword>
<dbReference type="InterPro" id="IPR036388">
    <property type="entry name" value="WH-like_DNA-bd_sf"/>
</dbReference>
<keyword evidence="6" id="KW-1185">Reference proteome</keyword>
<dbReference type="RefSeq" id="WP_093523859.1">
    <property type="nucleotide sequence ID" value="NZ_FOSK01000019.1"/>
</dbReference>
<comment type="caution">
    <text evidence="5">The sequence shown here is derived from an EMBL/GenBank/DDBJ whole genome shotgun (WGS) entry which is preliminary data.</text>
</comment>
<dbReference type="EMBL" id="FOSK01000019">
    <property type="protein sequence ID" value="SFL16681.1"/>
    <property type="molecule type" value="Genomic_DNA"/>
</dbReference>
<keyword evidence="2" id="KW-0238">DNA-binding</keyword>
<dbReference type="CDD" id="cd00090">
    <property type="entry name" value="HTH_ARSR"/>
    <property type="match status" value="1"/>
</dbReference>
<sequence length="101" mass="11463">MTAADDHLNALFKALGDSTRRRIIDELSRRSRQSLFEIHTRVLQEYGVDLTRQAFSRHLSALEAAGVLVVEWQGTTKLHSLNTKPLAELRSGWLSKFGENE</sequence>
<evidence type="ECO:0000256" key="2">
    <source>
        <dbReference type="ARBA" id="ARBA00023125"/>
    </source>
</evidence>
<proteinExistence type="predicted"/>
<dbReference type="PANTHER" id="PTHR33154:SF33">
    <property type="entry name" value="TRANSCRIPTIONAL REPRESSOR SDPR"/>
    <property type="match status" value="1"/>
</dbReference>
<dbReference type="Pfam" id="PF12840">
    <property type="entry name" value="HTH_20"/>
    <property type="match status" value="1"/>
</dbReference>
<dbReference type="Gene3D" id="1.10.10.10">
    <property type="entry name" value="Winged helix-like DNA-binding domain superfamily/Winged helix DNA-binding domain"/>
    <property type="match status" value="1"/>
</dbReference>
<dbReference type="SMART" id="SM00418">
    <property type="entry name" value="HTH_ARSR"/>
    <property type="match status" value="1"/>
</dbReference>
<dbReference type="InterPro" id="IPR036390">
    <property type="entry name" value="WH_DNA-bd_sf"/>
</dbReference>
<evidence type="ECO:0000256" key="3">
    <source>
        <dbReference type="ARBA" id="ARBA00023163"/>
    </source>
</evidence>
<dbReference type="InterPro" id="IPR011991">
    <property type="entry name" value="ArsR-like_HTH"/>
</dbReference>
<dbReference type="PANTHER" id="PTHR33154">
    <property type="entry name" value="TRANSCRIPTIONAL REGULATOR, ARSR FAMILY"/>
    <property type="match status" value="1"/>
</dbReference>
<evidence type="ECO:0000259" key="4">
    <source>
        <dbReference type="SMART" id="SM00418"/>
    </source>
</evidence>
<feature type="domain" description="HTH arsR-type" evidence="4">
    <location>
        <begin position="10"/>
        <end position="95"/>
    </location>
</feature>
<organism evidence="5 6">
    <name type="scientific">Pseudovibrio ascidiaceicola</name>
    <dbReference type="NCBI Taxonomy" id="285279"/>
    <lineage>
        <taxon>Bacteria</taxon>
        <taxon>Pseudomonadati</taxon>
        <taxon>Pseudomonadota</taxon>
        <taxon>Alphaproteobacteria</taxon>
        <taxon>Hyphomicrobiales</taxon>
        <taxon>Stappiaceae</taxon>
        <taxon>Pseudovibrio</taxon>
    </lineage>
</organism>
<dbReference type="SUPFAM" id="SSF46785">
    <property type="entry name" value="Winged helix' DNA-binding domain"/>
    <property type="match status" value="1"/>
</dbReference>
<accession>A0A1I4FJP1</accession>
<dbReference type="Proteomes" id="UP000199598">
    <property type="component" value="Unassembled WGS sequence"/>
</dbReference>
<evidence type="ECO:0000313" key="5">
    <source>
        <dbReference type="EMBL" id="SFL16681.1"/>
    </source>
</evidence>
<protein>
    <submittedName>
        <fullName evidence="5">Transcriptional regulator, ArsR family</fullName>
    </submittedName>
</protein>
<reference evidence="5 6" key="1">
    <citation type="submission" date="2016-10" db="EMBL/GenBank/DDBJ databases">
        <authorList>
            <person name="Varghese N."/>
            <person name="Submissions S."/>
        </authorList>
    </citation>
    <scope>NUCLEOTIDE SEQUENCE [LARGE SCALE GENOMIC DNA]</scope>
    <source>
        <strain evidence="5 6">DSM 16392</strain>
    </source>
</reference>
<gene>
    <name evidence="5" type="ORF">SAMN04488518_11916</name>
</gene>
<evidence type="ECO:0000256" key="1">
    <source>
        <dbReference type="ARBA" id="ARBA00023015"/>
    </source>
</evidence>
<name>A0A1I4FJP1_9HYPH</name>
<dbReference type="InterPro" id="IPR001845">
    <property type="entry name" value="HTH_ArsR_DNA-bd_dom"/>
</dbReference>